<dbReference type="PATRIC" id="fig|146537.3.peg.1497"/>
<keyword evidence="2" id="KW-1185">Reference proteome</keyword>
<sequence>MDAFSMLKGMRKAMELIGYPPTSTSVFTVEAIAEGVSAIESFKGVGRAFEECPPGPRPLTSICQW</sequence>
<dbReference type="RefSeq" id="WP_236711617.1">
    <property type="nucleotide sequence ID" value="NZ_DF968219.1"/>
</dbReference>
<name>A0A0K8PFL6_STRAJ</name>
<protein>
    <submittedName>
        <fullName evidence="1">Uncharacterized protein</fullName>
    </submittedName>
</protein>
<evidence type="ECO:0000313" key="2">
    <source>
        <dbReference type="Proteomes" id="UP000053859"/>
    </source>
</evidence>
<organism evidence="1 2">
    <name type="scientific">Streptomyces azureus</name>
    <dbReference type="NCBI Taxonomy" id="146537"/>
    <lineage>
        <taxon>Bacteria</taxon>
        <taxon>Bacillati</taxon>
        <taxon>Actinomycetota</taxon>
        <taxon>Actinomycetes</taxon>
        <taxon>Kitasatosporales</taxon>
        <taxon>Streptomycetaceae</taxon>
        <taxon>Streptomyces</taxon>
    </lineage>
</organism>
<evidence type="ECO:0000313" key="1">
    <source>
        <dbReference type="EMBL" id="GAP46681.1"/>
    </source>
</evidence>
<reference evidence="1" key="1">
    <citation type="journal article" date="2015" name="Genome Announc.">
        <title>Draft Genome Sequence of Thiostrepton-Producing Streptomyces azureus ATCC 14921.</title>
        <authorList>
            <person name="Sakihara K."/>
            <person name="Maeda J."/>
            <person name="Tashiro K."/>
            <person name="Fujino Y."/>
            <person name="Kuhara S."/>
            <person name="Ohshima T."/>
            <person name="Ogata S."/>
            <person name="Doi K."/>
        </authorList>
    </citation>
    <scope>NUCLEOTIDE SEQUENCE [LARGE SCALE GENOMIC DNA]</scope>
    <source>
        <strain evidence="1">ATCC14921</strain>
    </source>
</reference>
<accession>A0A0K8PFL6</accession>
<dbReference type="AlphaFoldDB" id="A0A0K8PFL6"/>
<dbReference type="EMBL" id="DF968219">
    <property type="protein sequence ID" value="GAP46681.1"/>
    <property type="molecule type" value="Genomic_DNA"/>
</dbReference>
<gene>
    <name evidence="1" type="ORF">SAZU_1418</name>
</gene>
<dbReference type="Proteomes" id="UP000053859">
    <property type="component" value="Unassembled WGS sequence"/>
</dbReference>
<proteinExistence type="predicted"/>